<name>A0A0C3QKK5_9AGAM</name>
<protein>
    <submittedName>
        <fullName evidence="1">Glycosyltransferase family 17 protein</fullName>
    </submittedName>
</protein>
<dbReference type="HOGENOM" id="CLU_1526298_0_0_1"/>
<dbReference type="InterPro" id="IPR006813">
    <property type="entry name" value="Glyco_trans_17"/>
</dbReference>
<dbReference type="EMBL" id="KN823001">
    <property type="protein sequence ID" value="KIO27916.1"/>
    <property type="molecule type" value="Genomic_DNA"/>
</dbReference>
<dbReference type="PANTHER" id="PTHR12224">
    <property type="entry name" value="BETA-1,4-MANNOSYL-GLYCOPROTEIN BETA-1,4-N-ACETYLGLUCOSAMINYL-TRANSFERASE"/>
    <property type="match status" value="1"/>
</dbReference>
<dbReference type="STRING" id="1051891.A0A0C3QKK5"/>
<proteinExistence type="predicted"/>
<dbReference type="AlphaFoldDB" id="A0A0C3QKK5"/>
<keyword evidence="1" id="KW-0808">Transferase</keyword>
<dbReference type="PANTHER" id="PTHR12224:SF0">
    <property type="entry name" value="BETA-1,4-MANNOSYL-GLYCOPROTEIN 4-BETA-N-ACETYLGLUCOSAMINYLTRANSFERASE"/>
    <property type="match status" value="1"/>
</dbReference>
<dbReference type="OrthoDB" id="6474464at2759"/>
<dbReference type="GO" id="GO:0003830">
    <property type="term" value="F:beta-1,4-mannosylglycoprotein 4-beta-N-acetylglucosaminyltransferase activity"/>
    <property type="evidence" value="ECO:0007669"/>
    <property type="project" value="InterPro"/>
</dbReference>
<evidence type="ECO:0000313" key="2">
    <source>
        <dbReference type="Proteomes" id="UP000054248"/>
    </source>
</evidence>
<reference evidence="1 2" key="1">
    <citation type="submission" date="2014-04" db="EMBL/GenBank/DDBJ databases">
        <authorList>
            <consortium name="DOE Joint Genome Institute"/>
            <person name="Kuo A."/>
            <person name="Girlanda M."/>
            <person name="Perotto S."/>
            <person name="Kohler A."/>
            <person name="Nagy L.G."/>
            <person name="Floudas D."/>
            <person name="Copeland A."/>
            <person name="Barry K.W."/>
            <person name="Cichocki N."/>
            <person name="Veneault-Fourrey C."/>
            <person name="LaButti K."/>
            <person name="Lindquist E.A."/>
            <person name="Lipzen A."/>
            <person name="Lundell T."/>
            <person name="Morin E."/>
            <person name="Murat C."/>
            <person name="Sun H."/>
            <person name="Tunlid A."/>
            <person name="Henrissat B."/>
            <person name="Grigoriev I.V."/>
            <person name="Hibbett D.S."/>
            <person name="Martin F."/>
            <person name="Nordberg H.P."/>
            <person name="Cantor M.N."/>
            <person name="Hua S.X."/>
        </authorList>
    </citation>
    <scope>NUCLEOTIDE SEQUENCE [LARGE SCALE GENOMIC DNA]</scope>
    <source>
        <strain evidence="1 2">MUT 4182</strain>
    </source>
</reference>
<accession>A0A0C3QKK5</accession>
<dbReference type="GO" id="GO:0006044">
    <property type="term" value="P:N-acetylglucosamine metabolic process"/>
    <property type="evidence" value="ECO:0007669"/>
    <property type="project" value="TreeGrafter"/>
</dbReference>
<sequence length="176" mass="19759">MYSFHFSLSPLLPSWRAKITSFERNSTTYTHSLPSSPSPPGSRSHMLSDAGWHCSFCFPTVGDFVFKARGFSHTDRLGRSSGSARELLDPERIKKVVCEGKDFFGMLPEAYDWTSLFARWSGAGEWEGGSLPELLVRKSGGTDGGWGWLIGEEGERCNRTWGVGDDWKFGAYYPWL</sequence>
<dbReference type="Proteomes" id="UP000054248">
    <property type="component" value="Unassembled WGS sequence"/>
</dbReference>
<keyword evidence="2" id="KW-1185">Reference proteome</keyword>
<reference evidence="2" key="2">
    <citation type="submission" date="2015-01" db="EMBL/GenBank/DDBJ databases">
        <title>Evolutionary Origins and Diversification of the Mycorrhizal Mutualists.</title>
        <authorList>
            <consortium name="DOE Joint Genome Institute"/>
            <consortium name="Mycorrhizal Genomics Consortium"/>
            <person name="Kohler A."/>
            <person name="Kuo A."/>
            <person name="Nagy L.G."/>
            <person name="Floudas D."/>
            <person name="Copeland A."/>
            <person name="Barry K.W."/>
            <person name="Cichocki N."/>
            <person name="Veneault-Fourrey C."/>
            <person name="LaButti K."/>
            <person name="Lindquist E.A."/>
            <person name="Lipzen A."/>
            <person name="Lundell T."/>
            <person name="Morin E."/>
            <person name="Murat C."/>
            <person name="Riley R."/>
            <person name="Ohm R."/>
            <person name="Sun H."/>
            <person name="Tunlid A."/>
            <person name="Henrissat B."/>
            <person name="Grigoriev I.V."/>
            <person name="Hibbett D.S."/>
            <person name="Martin F."/>
        </authorList>
    </citation>
    <scope>NUCLEOTIDE SEQUENCE [LARGE SCALE GENOMIC DNA]</scope>
    <source>
        <strain evidence="2">MUT 4182</strain>
    </source>
</reference>
<evidence type="ECO:0000313" key="1">
    <source>
        <dbReference type="EMBL" id="KIO27916.1"/>
    </source>
</evidence>
<organism evidence="1 2">
    <name type="scientific">Tulasnella calospora MUT 4182</name>
    <dbReference type="NCBI Taxonomy" id="1051891"/>
    <lineage>
        <taxon>Eukaryota</taxon>
        <taxon>Fungi</taxon>
        <taxon>Dikarya</taxon>
        <taxon>Basidiomycota</taxon>
        <taxon>Agaricomycotina</taxon>
        <taxon>Agaricomycetes</taxon>
        <taxon>Cantharellales</taxon>
        <taxon>Tulasnellaceae</taxon>
        <taxon>Tulasnella</taxon>
    </lineage>
</organism>
<dbReference type="GO" id="GO:0016020">
    <property type="term" value="C:membrane"/>
    <property type="evidence" value="ECO:0007669"/>
    <property type="project" value="InterPro"/>
</dbReference>
<dbReference type="Pfam" id="PF04724">
    <property type="entry name" value="Glyco_transf_17"/>
    <property type="match status" value="1"/>
</dbReference>
<gene>
    <name evidence="1" type="ORF">M407DRAFT_72431</name>
</gene>